<dbReference type="PANTHER" id="PTHR20938:SF0">
    <property type="entry name" value="INTEGRATOR COMPLEX SUBUNIT 4"/>
    <property type="match status" value="1"/>
</dbReference>
<dbReference type="Gene3D" id="1.25.10.10">
    <property type="entry name" value="Leucine-rich Repeat Variant"/>
    <property type="match status" value="1"/>
</dbReference>
<dbReference type="InterPro" id="IPR016024">
    <property type="entry name" value="ARM-type_fold"/>
</dbReference>
<dbReference type="SUPFAM" id="SSF48371">
    <property type="entry name" value="ARM repeat"/>
    <property type="match status" value="1"/>
</dbReference>
<sequence>MEERLWNHCENTLTPSSNVADKPLSLQTLASVSSLITNPSTSDPTIFAIFQTLTSSLQLSHDPLLLRHLLKLLSDLAVHRPHLSHLVFNSVRAHSLLSTDSTRLAAESLSVLASVAEHDRTLVSAMDELDGDLFVSLCFRPCVSVRSWLLSNADRFRVRPYLLLTVMLGFTKDPYPNVRRVALDGLVKLSKSIVCDDRGVIEGCYCRAVELLHDMEGCVRAAAIRAVSGWGQMLIVSNQDGDKTYWSDALFVQLCSMVRDMSMEVRVEAFEALGMVKMVSDDILLQTLSKKVLVILKEKKSLGHCTSKQFEISASSAAGAFVHGLEDEFYEVRRSACYSMRTFPILSDEFAGEALNLLMDMLNDDSMVVRLQALETMHHMATCDCLKVQETHMHMFLGTLVDSDTLIRSAARKILRVMKLPNLEMFKSYIDGLIKNLEIYPQDEVDVFSVLFNIGRNHGKFAACIVQEVSQEIDPRGEKLSFNSVKVAAWLVLAISASLSHDQHSCNIPPRIYSYAVTLLGRISRALSDVMNPNTLLTYLSLCSRSTSSSDTEFRKEESFLPVIKGDIPTYASIEMISYSGVPLRQISDAPSEIHSQKMWEPRELVETQFLEYQPELHDEVVTKYMKLIPANIEGVWPLIQSGCMVEVLRTFRSCKDELTTFTTDSHGSAGALAFMLQYIRVVKLLAKVWVHFLPERKVCSYGMGELHLLLGKLDRSLREMRYRFMGLSKEEELHVLELILLSCILRLSKVEVCCHHATLKKLSYYNFTCRISM</sequence>
<dbReference type="Proteomes" id="UP001415857">
    <property type="component" value="Unassembled WGS sequence"/>
</dbReference>
<evidence type="ECO:0008006" key="3">
    <source>
        <dbReference type="Google" id="ProtNLM"/>
    </source>
</evidence>
<evidence type="ECO:0000313" key="2">
    <source>
        <dbReference type="Proteomes" id="UP001415857"/>
    </source>
</evidence>
<protein>
    <recommendedName>
        <fullName evidence="3">Protein SIEL</fullName>
    </recommendedName>
</protein>
<dbReference type="PANTHER" id="PTHR20938">
    <property type="entry name" value="INTEGRATOR COMPLEX SUBUNIT 4"/>
    <property type="match status" value="1"/>
</dbReference>
<reference evidence="1 2" key="1">
    <citation type="journal article" date="2024" name="Plant J.">
        <title>Genome sequences and population genomics reveal climatic adaptation and genomic divergence between two closely related sweetgum species.</title>
        <authorList>
            <person name="Xu W.Q."/>
            <person name="Ren C.Q."/>
            <person name="Zhang X.Y."/>
            <person name="Comes H.P."/>
            <person name="Liu X.H."/>
            <person name="Li Y.G."/>
            <person name="Kettle C.J."/>
            <person name="Jalonen R."/>
            <person name="Gaisberger H."/>
            <person name="Ma Y.Z."/>
            <person name="Qiu Y.X."/>
        </authorList>
    </citation>
    <scope>NUCLEOTIDE SEQUENCE [LARGE SCALE GENOMIC DNA]</scope>
    <source>
        <strain evidence="1">Hangzhou</strain>
    </source>
</reference>
<comment type="caution">
    <text evidence="1">The sequence shown here is derived from an EMBL/GenBank/DDBJ whole genome shotgun (WGS) entry which is preliminary data.</text>
</comment>
<dbReference type="AlphaFoldDB" id="A0AAP0X2W7"/>
<dbReference type="GO" id="GO:0010496">
    <property type="term" value="P:intercellular transport"/>
    <property type="evidence" value="ECO:0007669"/>
    <property type="project" value="TreeGrafter"/>
</dbReference>
<dbReference type="InterPro" id="IPR011989">
    <property type="entry name" value="ARM-like"/>
</dbReference>
<proteinExistence type="predicted"/>
<organism evidence="1 2">
    <name type="scientific">Liquidambar formosana</name>
    <name type="common">Formosan gum</name>
    <dbReference type="NCBI Taxonomy" id="63359"/>
    <lineage>
        <taxon>Eukaryota</taxon>
        <taxon>Viridiplantae</taxon>
        <taxon>Streptophyta</taxon>
        <taxon>Embryophyta</taxon>
        <taxon>Tracheophyta</taxon>
        <taxon>Spermatophyta</taxon>
        <taxon>Magnoliopsida</taxon>
        <taxon>eudicotyledons</taxon>
        <taxon>Gunneridae</taxon>
        <taxon>Pentapetalae</taxon>
        <taxon>Saxifragales</taxon>
        <taxon>Altingiaceae</taxon>
        <taxon>Liquidambar</taxon>
    </lineage>
</organism>
<dbReference type="GO" id="GO:0005768">
    <property type="term" value="C:endosome"/>
    <property type="evidence" value="ECO:0007669"/>
    <property type="project" value="TreeGrafter"/>
</dbReference>
<dbReference type="EMBL" id="JBBPBK010000002">
    <property type="protein sequence ID" value="KAK9291234.1"/>
    <property type="molecule type" value="Genomic_DNA"/>
</dbReference>
<keyword evidence="2" id="KW-1185">Reference proteome</keyword>
<accession>A0AAP0X2W7</accession>
<name>A0AAP0X2W7_LIQFO</name>
<gene>
    <name evidence="1" type="ORF">L1049_009422</name>
</gene>
<evidence type="ECO:0000313" key="1">
    <source>
        <dbReference type="EMBL" id="KAK9291234.1"/>
    </source>
</evidence>